<comment type="caution">
    <text evidence="3">The sequence shown here is derived from an EMBL/GenBank/DDBJ whole genome shotgun (WGS) entry which is preliminary data.</text>
</comment>
<proteinExistence type="predicted"/>
<dbReference type="Proteomes" id="UP000484885">
    <property type="component" value="Unassembled WGS sequence"/>
</dbReference>
<keyword evidence="2" id="KW-0732">Signal</keyword>
<gene>
    <name evidence="3" type="ORF">G3I74_08150</name>
</gene>
<keyword evidence="4" id="KW-1185">Reference proteome</keyword>
<keyword evidence="1" id="KW-1133">Transmembrane helix</keyword>
<dbReference type="RefSeq" id="WP_164211087.1">
    <property type="nucleotide sequence ID" value="NZ_JAAGSC010000040.1"/>
</dbReference>
<keyword evidence="1" id="KW-0472">Membrane</keyword>
<reference evidence="3 4" key="1">
    <citation type="submission" date="2020-02" db="EMBL/GenBank/DDBJ databases">
        <authorList>
            <person name="Zhang X.-Y."/>
        </authorList>
    </citation>
    <scope>NUCLEOTIDE SEQUENCE [LARGE SCALE GENOMIC DNA]</scope>
    <source>
        <strain evidence="3 4">C33</strain>
    </source>
</reference>
<sequence length="154" mass="16964">MSCRSLKMPCRLLVAVMLIGISSLALGHRMDHEIATAEAQVLSLSHPFGQQPVFVPYQIFAPDSEVAFQNGRTDALGRISFLPDRPGRWRVVVTTEDGHGLEVRVRVDEALAVTEVEGPPRNRLVNILAGVGYLLGLAGLLILWRKRKKAHAHP</sequence>
<keyword evidence="1" id="KW-0812">Transmembrane</keyword>
<evidence type="ECO:0008006" key="5">
    <source>
        <dbReference type="Google" id="ProtNLM"/>
    </source>
</evidence>
<evidence type="ECO:0000313" key="3">
    <source>
        <dbReference type="EMBL" id="NDY95695.1"/>
    </source>
</evidence>
<evidence type="ECO:0000256" key="2">
    <source>
        <dbReference type="SAM" id="SignalP"/>
    </source>
</evidence>
<evidence type="ECO:0000313" key="4">
    <source>
        <dbReference type="Proteomes" id="UP000484885"/>
    </source>
</evidence>
<accession>A0A845V6V2</accession>
<evidence type="ECO:0000256" key="1">
    <source>
        <dbReference type="SAM" id="Phobius"/>
    </source>
</evidence>
<name>A0A845V6V2_9GAMM</name>
<feature type="transmembrane region" description="Helical" evidence="1">
    <location>
        <begin position="124"/>
        <end position="144"/>
    </location>
</feature>
<dbReference type="EMBL" id="JAAGSC010000040">
    <property type="protein sequence ID" value="NDY95695.1"/>
    <property type="molecule type" value="Genomic_DNA"/>
</dbReference>
<protein>
    <recommendedName>
        <fullName evidence="5">DUF4198 domain-containing protein</fullName>
    </recommendedName>
</protein>
<dbReference type="AlphaFoldDB" id="A0A845V6V2"/>
<organism evidence="3 4">
    <name type="scientific">Wenzhouxiangella limi</name>
    <dbReference type="NCBI Taxonomy" id="2707351"/>
    <lineage>
        <taxon>Bacteria</taxon>
        <taxon>Pseudomonadati</taxon>
        <taxon>Pseudomonadota</taxon>
        <taxon>Gammaproteobacteria</taxon>
        <taxon>Chromatiales</taxon>
        <taxon>Wenzhouxiangellaceae</taxon>
        <taxon>Wenzhouxiangella</taxon>
    </lineage>
</organism>
<feature type="signal peptide" evidence="2">
    <location>
        <begin position="1"/>
        <end position="27"/>
    </location>
</feature>
<feature type="chain" id="PRO_5032830187" description="DUF4198 domain-containing protein" evidence="2">
    <location>
        <begin position="28"/>
        <end position="154"/>
    </location>
</feature>